<dbReference type="Gene3D" id="1.20.1720.10">
    <property type="entry name" value="Multidrug resistance protein D"/>
    <property type="match status" value="1"/>
</dbReference>
<feature type="transmembrane region" description="Helical" evidence="9">
    <location>
        <begin position="307"/>
        <end position="330"/>
    </location>
</feature>
<feature type="transmembrane region" description="Helical" evidence="9">
    <location>
        <begin position="12"/>
        <end position="39"/>
    </location>
</feature>
<name>A0ABN2YA14_9ACTN</name>
<dbReference type="PROSITE" id="PS50850">
    <property type="entry name" value="MFS"/>
    <property type="match status" value="1"/>
</dbReference>
<feature type="region of interest" description="Disordered" evidence="8">
    <location>
        <begin position="473"/>
        <end position="506"/>
    </location>
</feature>
<dbReference type="Pfam" id="PF07690">
    <property type="entry name" value="MFS_1"/>
    <property type="match status" value="1"/>
</dbReference>
<evidence type="ECO:0000256" key="6">
    <source>
        <dbReference type="ARBA" id="ARBA00023136"/>
    </source>
</evidence>
<dbReference type="InterPro" id="IPR036259">
    <property type="entry name" value="MFS_trans_sf"/>
</dbReference>
<feature type="transmembrane region" description="Helical" evidence="9">
    <location>
        <begin position="400"/>
        <end position="426"/>
    </location>
</feature>
<dbReference type="PANTHER" id="PTHR42718:SF46">
    <property type="entry name" value="BLR6921 PROTEIN"/>
    <property type="match status" value="1"/>
</dbReference>
<feature type="transmembrane region" description="Helical" evidence="9">
    <location>
        <begin position="143"/>
        <end position="162"/>
    </location>
</feature>
<dbReference type="CDD" id="cd17321">
    <property type="entry name" value="MFS_MMR_MDR_like"/>
    <property type="match status" value="1"/>
</dbReference>
<gene>
    <name evidence="11" type="ORF">GCM10009802_28750</name>
</gene>
<dbReference type="InterPro" id="IPR011701">
    <property type="entry name" value="MFS"/>
</dbReference>
<organism evidence="11 12">
    <name type="scientific">Streptomyces synnematoformans</name>
    <dbReference type="NCBI Taxonomy" id="415721"/>
    <lineage>
        <taxon>Bacteria</taxon>
        <taxon>Bacillati</taxon>
        <taxon>Actinomycetota</taxon>
        <taxon>Actinomycetes</taxon>
        <taxon>Kitasatosporales</taxon>
        <taxon>Streptomycetaceae</taxon>
        <taxon>Streptomyces</taxon>
    </lineage>
</organism>
<dbReference type="Proteomes" id="UP001500443">
    <property type="component" value="Unassembled WGS sequence"/>
</dbReference>
<keyword evidence="5 9" id="KW-1133">Transmembrane helix</keyword>
<feature type="transmembrane region" description="Helical" evidence="9">
    <location>
        <begin position="271"/>
        <end position="295"/>
    </location>
</feature>
<feature type="compositionally biased region" description="Low complexity" evidence="8">
    <location>
        <begin position="473"/>
        <end position="484"/>
    </location>
</feature>
<sequence length="506" mass="51271">MNATGPRPDRSRWFALAILCTGALMIILDGSIVTVALPAIQRDLGFSPADLTWTVNAYLIAFGGLLLLAGRLGDLLGRKRVFVAGVALFTAASLLCGLAAEPWMLIAARFLQGVGGALASAVGLGMIVTLFTDPKERARAIGAFAFTGATGASLGQVLGGVLTDALSWHWIFFVNLPIGAATAVLALRVLPGGRGVGLAAGADVAGALLVTSGLMLGVYTIVETGSHGWTSGRTLGSAALAAALLAGFVLRQARAAAPLLPLRVFRSRTVAGANAVQLLVISGMFAFQIIAALYLQQVLGYGAAETGFAMLPAAVTIGVTSLLVSARLVARFGERTVLLAGLVLLALALALLVRVPRDPAEVSYVAHLLPTMLLISGGGLVLPAMTALGMSGAREDDAGVVSGLFNTGQQVGGALGVAVLTTLATARTEALAAAGHGRDAALTGGFQLAFGIGAALIVAAAVVTLAVLRPARQAPPGGPAATPAARRRPAAARTRTRRPAPATTRR</sequence>
<keyword evidence="7" id="KW-0046">Antibiotic resistance</keyword>
<feature type="transmembrane region" description="Helical" evidence="9">
    <location>
        <begin position="168"/>
        <end position="190"/>
    </location>
</feature>
<keyword evidence="2" id="KW-0813">Transport</keyword>
<feature type="domain" description="Major facilitator superfamily (MFS) profile" evidence="10">
    <location>
        <begin position="15"/>
        <end position="472"/>
    </location>
</feature>
<feature type="transmembrane region" description="Helical" evidence="9">
    <location>
        <begin position="446"/>
        <end position="468"/>
    </location>
</feature>
<evidence type="ECO:0000256" key="2">
    <source>
        <dbReference type="ARBA" id="ARBA00022448"/>
    </source>
</evidence>
<dbReference type="RefSeq" id="WP_344290410.1">
    <property type="nucleotide sequence ID" value="NZ_BAAAPF010000078.1"/>
</dbReference>
<feature type="transmembrane region" description="Helical" evidence="9">
    <location>
        <begin position="81"/>
        <end position="100"/>
    </location>
</feature>
<evidence type="ECO:0000313" key="12">
    <source>
        <dbReference type="Proteomes" id="UP001500443"/>
    </source>
</evidence>
<evidence type="ECO:0000256" key="4">
    <source>
        <dbReference type="ARBA" id="ARBA00022692"/>
    </source>
</evidence>
<evidence type="ECO:0000256" key="7">
    <source>
        <dbReference type="ARBA" id="ARBA00023251"/>
    </source>
</evidence>
<feature type="transmembrane region" description="Helical" evidence="9">
    <location>
        <begin position="234"/>
        <end position="250"/>
    </location>
</feature>
<evidence type="ECO:0000313" key="11">
    <source>
        <dbReference type="EMBL" id="GAA2124066.1"/>
    </source>
</evidence>
<comment type="subcellular location">
    <subcellularLocation>
        <location evidence="1">Cell membrane</location>
        <topology evidence="1">Multi-pass membrane protein</topology>
    </subcellularLocation>
</comment>
<feature type="compositionally biased region" description="Basic residues" evidence="8">
    <location>
        <begin position="485"/>
        <end position="506"/>
    </location>
</feature>
<evidence type="ECO:0000256" key="5">
    <source>
        <dbReference type="ARBA" id="ARBA00022989"/>
    </source>
</evidence>
<dbReference type="EMBL" id="BAAAPF010000078">
    <property type="protein sequence ID" value="GAA2124066.1"/>
    <property type="molecule type" value="Genomic_DNA"/>
</dbReference>
<keyword evidence="12" id="KW-1185">Reference proteome</keyword>
<proteinExistence type="predicted"/>
<keyword evidence="3" id="KW-1003">Cell membrane</keyword>
<evidence type="ECO:0000259" key="10">
    <source>
        <dbReference type="PROSITE" id="PS50850"/>
    </source>
</evidence>
<dbReference type="SUPFAM" id="SSF103473">
    <property type="entry name" value="MFS general substrate transporter"/>
    <property type="match status" value="1"/>
</dbReference>
<evidence type="ECO:0000256" key="8">
    <source>
        <dbReference type="SAM" id="MobiDB-lite"/>
    </source>
</evidence>
<evidence type="ECO:0000256" key="1">
    <source>
        <dbReference type="ARBA" id="ARBA00004651"/>
    </source>
</evidence>
<keyword evidence="6 9" id="KW-0472">Membrane</keyword>
<keyword evidence="4 9" id="KW-0812">Transmembrane</keyword>
<dbReference type="InterPro" id="IPR020846">
    <property type="entry name" value="MFS_dom"/>
</dbReference>
<feature type="transmembrane region" description="Helical" evidence="9">
    <location>
        <begin position="337"/>
        <end position="355"/>
    </location>
</feature>
<feature type="transmembrane region" description="Helical" evidence="9">
    <location>
        <begin position="202"/>
        <end position="222"/>
    </location>
</feature>
<evidence type="ECO:0000256" key="3">
    <source>
        <dbReference type="ARBA" id="ARBA00022475"/>
    </source>
</evidence>
<feature type="transmembrane region" description="Helical" evidence="9">
    <location>
        <begin position="51"/>
        <end position="69"/>
    </location>
</feature>
<feature type="transmembrane region" description="Helical" evidence="9">
    <location>
        <begin position="106"/>
        <end position="131"/>
    </location>
</feature>
<reference evidence="11 12" key="1">
    <citation type="journal article" date="2019" name="Int. J. Syst. Evol. Microbiol.">
        <title>The Global Catalogue of Microorganisms (GCM) 10K type strain sequencing project: providing services to taxonomists for standard genome sequencing and annotation.</title>
        <authorList>
            <consortium name="The Broad Institute Genomics Platform"/>
            <consortium name="The Broad Institute Genome Sequencing Center for Infectious Disease"/>
            <person name="Wu L."/>
            <person name="Ma J."/>
        </authorList>
    </citation>
    <scope>NUCLEOTIDE SEQUENCE [LARGE SCALE GENOMIC DNA]</scope>
    <source>
        <strain evidence="11 12">JCM 15481</strain>
    </source>
</reference>
<dbReference type="PANTHER" id="PTHR42718">
    <property type="entry name" value="MAJOR FACILITATOR SUPERFAMILY MULTIDRUG TRANSPORTER MFSC"/>
    <property type="match status" value="1"/>
</dbReference>
<evidence type="ECO:0000256" key="9">
    <source>
        <dbReference type="SAM" id="Phobius"/>
    </source>
</evidence>
<comment type="caution">
    <text evidence="11">The sequence shown here is derived from an EMBL/GenBank/DDBJ whole genome shotgun (WGS) entry which is preliminary data.</text>
</comment>
<feature type="transmembrane region" description="Helical" evidence="9">
    <location>
        <begin position="367"/>
        <end position="388"/>
    </location>
</feature>
<dbReference type="Gene3D" id="1.20.1250.20">
    <property type="entry name" value="MFS general substrate transporter like domains"/>
    <property type="match status" value="1"/>
</dbReference>
<protein>
    <submittedName>
        <fullName evidence="11">MFS transporter</fullName>
    </submittedName>
</protein>
<accession>A0ABN2YA14</accession>